<reference evidence="1 2" key="3">
    <citation type="journal article" date="1996" name="Virology">
        <title>Analysis of 94 kb of the chlorella virus PBCV-1 330-kb genome: map positions 88 to 182.</title>
        <authorList>
            <person name="Lu Z."/>
            <person name="Li Y."/>
            <person name="Que Q."/>
            <person name="Kutish G.F."/>
            <person name="Rock D.L."/>
            <person name="Van Etten J.L."/>
        </authorList>
    </citation>
    <scope>NUCLEOTIDE SEQUENCE [LARGE SCALE GENOMIC DNA]</scope>
</reference>
<reference evidence="1 2" key="2">
    <citation type="journal article" date="1995" name="Virology">
        <title>Analysis of 43 kb of the Chlorella virus PBCV-1 330-kb genome: map positions 45 to 88.</title>
        <authorList>
            <person name="Li Y."/>
            <person name="Lu Z."/>
            <person name="Burbank D.E."/>
            <person name="Kutish G.F."/>
            <person name="Rock D.L."/>
            <person name="Van Etten J.L."/>
        </authorList>
    </citation>
    <scope>NUCLEOTIDE SEQUENCE [LARGE SCALE GENOMIC DNA]</scope>
</reference>
<keyword evidence="2" id="KW-1185">Reference proteome</keyword>
<organism evidence="1 2">
    <name type="scientific">Paramecium bursaria Chlorella virus 1</name>
    <name type="common">PBCV-1</name>
    <dbReference type="NCBI Taxonomy" id="10506"/>
    <lineage>
        <taxon>Viruses</taxon>
        <taxon>Varidnaviria</taxon>
        <taxon>Bamfordvirae</taxon>
        <taxon>Nucleocytoviricota</taxon>
        <taxon>Megaviricetes</taxon>
        <taxon>Algavirales</taxon>
        <taxon>Phycodnaviridae</taxon>
        <taxon>Chlorovirus</taxon>
        <taxon>Chlorovirus vanettense</taxon>
    </lineage>
</organism>
<accession>Q98524</accession>
<reference evidence="1 2" key="7">
    <citation type="journal article" date="2000" name="Virology">
        <title>Characterization of a beta-1,3-glucanase encoded by chlorella virus PBCV-1.</title>
        <authorList>
            <person name="Sun L."/>
            <person name="Gurnon J.R."/>
            <person name="Adams B.J."/>
            <person name="Graves M.V."/>
            <person name="Van Etten J.L."/>
        </authorList>
    </citation>
    <scope>NUCLEOTIDE SEQUENCE [LARGE SCALE GENOMIC DNA]</scope>
</reference>
<reference evidence="1 2" key="5">
    <citation type="journal article" date="1997" name="Virology">
        <title>Analysis of 74 kb of DNA located at the right end of the 330-kb chlorella virus PBCV-1 genome.</title>
        <authorList>
            <person name="Li Y."/>
            <person name="Lu Z."/>
            <person name="Sun L."/>
            <person name="Ropp S."/>
            <person name="Kutish G.F."/>
            <person name="Rock D.L."/>
            <person name="Van Etten J.L."/>
        </authorList>
    </citation>
    <scope>NUCLEOTIDE SEQUENCE [LARGE SCALE GENOMIC DNA]</scope>
</reference>
<evidence type="ECO:0000313" key="2">
    <source>
        <dbReference type="Proteomes" id="UP000000862"/>
    </source>
</evidence>
<reference evidence="1 2" key="1">
    <citation type="journal article" date="1995" name="Virology">
        <title>Analysis of 45 kb of DNA located at the left end of the chlorella virus PBCV-1 genome.</title>
        <authorList>
            <person name="Lu Z."/>
            <person name="Li Y."/>
            <person name="Zhang Y."/>
            <person name="Kutish G.F."/>
            <person name="Rock D.L."/>
            <person name="Van Etten J.L."/>
        </authorList>
    </citation>
    <scope>NUCLEOTIDE SEQUENCE [LARGE SCALE GENOMIC DNA]</scope>
</reference>
<name>Q98524_PBCV1</name>
<organismHost>
    <name type="scientific">Chlorella</name>
    <dbReference type="NCBI Taxonomy" id="3071"/>
</organismHost>
<reference evidence="1 2" key="6">
    <citation type="journal article" date="1999" name="Virology">
        <title>Chlorella virus PBCV-1 encodes a functional homospermidine synthase.</title>
        <authorList>
            <person name="Kaiser A."/>
            <person name="Vollmert M."/>
            <person name="Tholl D."/>
            <person name="Graves M.V."/>
            <person name="Gurnon J.R."/>
            <person name="Xing W."/>
            <person name="Lisec A.D."/>
            <person name="Nickerson K.W."/>
            <person name="Van Etten J.L."/>
        </authorList>
    </citation>
    <scope>NUCLEOTIDE SEQUENCE [LARGE SCALE GENOMIC DNA]</scope>
</reference>
<reference evidence="1 2" key="4">
    <citation type="journal article" date="1996" name="Virology">
        <title>Analysis of 76 kb of the chlorella virus PBCV-1 330-kb genome: map positions 182 to 258.</title>
        <authorList>
            <person name="Kutish G.F."/>
            <person name="Li Y."/>
            <person name="Lu Z."/>
            <person name="Furuta M."/>
            <person name="Rock D.L."/>
            <person name="Van Etten J.L."/>
        </authorList>
    </citation>
    <scope>NUCLEOTIDE SEQUENCE [LARGE SCALE GENOMIC DNA]</scope>
</reference>
<dbReference type="GeneID" id="918185"/>
<sequence>MAKVILNTKMWSGKYRSIMIPGMAAMIVENAVVWKYSIPDKKHIFWRKVKLDFQNSGLKHSVVEPRAQRYCWLKNDFSSYGHTPFARFRGRYRSFQPSFTTENPV</sequence>
<dbReference type="RefSeq" id="NP_048830.1">
    <property type="nucleotide sequence ID" value="NC_000852.5"/>
</dbReference>
<evidence type="ECO:0000313" key="1">
    <source>
        <dbReference type="EMBL" id="AAC96841.1"/>
    </source>
</evidence>
<gene>
    <name evidence="1" type="primary">a474R</name>
</gene>
<protein>
    <submittedName>
        <fullName evidence="1">Uncharacterized protein</fullName>
    </submittedName>
</protein>
<dbReference type="KEGG" id="vg:918185"/>
<dbReference type="PIR" id="T17976">
    <property type="entry name" value="T17976"/>
</dbReference>
<proteinExistence type="predicted"/>
<dbReference type="EMBL" id="JF411744">
    <property type="protein sequence ID" value="AAC96841.1"/>
    <property type="molecule type" value="Genomic_DNA"/>
</dbReference>
<dbReference type="Proteomes" id="UP000000862">
    <property type="component" value="Segment"/>
</dbReference>
<reference evidence="1 2" key="8">
    <citation type="journal article" date="2010" name="J. Virol.">
        <title>Microarray analysis of Paramecium bursaria chlorella virus 1 transcription.</title>
        <authorList>
            <person name="Yanai-Balser G.M."/>
            <person name="Duncan G.A."/>
            <person name="Eudy J.D."/>
            <person name="Wang D."/>
            <person name="Li X."/>
            <person name="Agarkova I.V."/>
            <person name="Dunigan D.D."/>
            <person name="Van Etten J.L."/>
        </authorList>
    </citation>
    <scope>NUCLEOTIDE SEQUENCE [LARGE SCALE GENOMIC DNA]</scope>
</reference>